<dbReference type="AlphaFoldDB" id="A0A820PCH8"/>
<dbReference type="EMBL" id="CAJOAY010027947">
    <property type="protein sequence ID" value="CAF4402448.1"/>
    <property type="molecule type" value="Genomic_DNA"/>
</dbReference>
<accession>A0A820PCH8</accession>
<proteinExistence type="predicted"/>
<evidence type="ECO:0000313" key="1">
    <source>
        <dbReference type="EMBL" id="CAF4402448.1"/>
    </source>
</evidence>
<dbReference type="Proteomes" id="UP000663881">
    <property type="component" value="Unassembled WGS sequence"/>
</dbReference>
<sequence>MTIWDSGSWWTSVVGFPLWLHVL</sequence>
<protein>
    <submittedName>
        <fullName evidence="1">Uncharacterized protein</fullName>
    </submittedName>
</protein>
<reference evidence="1" key="1">
    <citation type="submission" date="2021-02" db="EMBL/GenBank/DDBJ databases">
        <authorList>
            <person name="Nowell W R."/>
        </authorList>
    </citation>
    <scope>NUCLEOTIDE SEQUENCE</scope>
</reference>
<evidence type="ECO:0000313" key="2">
    <source>
        <dbReference type="Proteomes" id="UP000663881"/>
    </source>
</evidence>
<organism evidence="1 2">
    <name type="scientific">Adineta steineri</name>
    <dbReference type="NCBI Taxonomy" id="433720"/>
    <lineage>
        <taxon>Eukaryota</taxon>
        <taxon>Metazoa</taxon>
        <taxon>Spiralia</taxon>
        <taxon>Gnathifera</taxon>
        <taxon>Rotifera</taxon>
        <taxon>Eurotatoria</taxon>
        <taxon>Bdelloidea</taxon>
        <taxon>Adinetida</taxon>
        <taxon>Adinetidae</taxon>
        <taxon>Adineta</taxon>
    </lineage>
</organism>
<name>A0A820PCH8_9BILA</name>
<comment type="caution">
    <text evidence="1">The sequence shown here is derived from an EMBL/GenBank/DDBJ whole genome shotgun (WGS) entry which is preliminary data.</text>
</comment>
<feature type="non-terminal residue" evidence="1">
    <location>
        <position position="23"/>
    </location>
</feature>
<gene>
    <name evidence="1" type="ORF">OKA104_LOCUS51474</name>
</gene>